<dbReference type="InterPro" id="IPR000515">
    <property type="entry name" value="MetI-like"/>
</dbReference>
<feature type="transmembrane region" description="Helical" evidence="5">
    <location>
        <begin position="299"/>
        <end position="328"/>
    </location>
</feature>
<keyword evidence="4 5" id="KW-0472">Membrane</keyword>
<evidence type="ECO:0000313" key="8">
    <source>
        <dbReference type="Proteomes" id="UP000244446"/>
    </source>
</evidence>
<feature type="transmembrane region" description="Helical" evidence="5">
    <location>
        <begin position="348"/>
        <end position="372"/>
    </location>
</feature>
<evidence type="ECO:0000259" key="6">
    <source>
        <dbReference type="PROSITE" id="PS50928"/>
    </source>
</evidence>
<comment type="similarity">
    <text evidence="5">Belongs to the binding-protein-dependent transport system permease family.</text>
</comment>
<feature type="transmembrane region" description="Helical" evidence="5">
    <location>
        <begin position="21"/>
        <end position="47"/>
    </location>
</feature>
<name>A0A2T7G9J3_9RHOB</name>
<feature type="transmembrane region" description="Helical" evidence="5">
    <location>
        <begin position="204"/>
        <end position="228"/>
    </location>
</feature>
<dbReference type="GO" id="GO:0055085">
    <property type="term" value="P:transmembrane transport"/>
    <property type="evidence" value="ECO:0007669"/>
    <property type="project" value="InterPro"/>
</dbReference>
<evidence type="ECO:0000256" key="4">
    <source>
        <dbReference type="ARBA" id="ARBA00023136"/>
    </source>
</evidence>
<feature type="transmembrane region" description="Helical" evidence="5">
    <location>
        <begin position="413"/>
        <end position="431"/>
    </location>
</feature>
<dbReference type="PANTHER" id="PTHR43496:SF1">
    <property type="entry name" value="POLYGALACTURONAN_RHAMNOGALACTURONAN TRANSPORT SYSTEM PERMEASE PROTEIN YTEP"/>
    <property type="match status" value="1"/>
</dbReference>
<evidence type="ECO:0000256" key="3">
    <source>
        <dbReference type="ARBA" id="ARBA00022989"/>
    </source>
</evidence>
<dbReference type="PROSITE" id="PS50928">
    <property type="entry name" value="ABC_TM1"/>
    <property type="match status" value="2"/>
</dbReference>
<dbReference type="OrthoDB" id="7056428at2"/>
<feature type="transmembrane region" description="Helical" evidence="5">
    <location>
        <begin position="524"/>
        <end position="548"/>
    </location>
</feature>
<feature type="transmembrane region" description="Helical" evidence="5">
    <location>
        <begin position="248"/>
        <end position="269"/>
    </location>
</feature>
<dbReference type="GO" id="GO:0005886">
    <property type="term" value="C:plasma membrane"/>
    <property type="evidence" value="ECO:0007669"/>
    <property type="project" value="UniProtKB-SubCell"/>
</dbReference>
<reference evidence="7 8" key="1">
    <citation type="submission" date="2018-04" db="EMBL/GenBank/DDBJ databases">
        <title>Pelagivirga bohaiensis gen. nov., sp. nov., a bacterium isolated from the Bohai Sea.</title>
        <authorList>
            <person name="Ji X."/>
        </authorList>
    </citation>
    <scope>NUCLEOTIDE SEQUENCE [LARGE SCALE GENOMIC DNA]</scope>
    <source>
        <strain evidence="7 8">BH-SD19</strain>
    </source>
</reference>
<evidence type="ECO:0000256" key="2">
    <source>
        <dbReference type="ARBA" id="ARBA00022692"/>
    </source>
</evidence>
<evidence type="ECO:0000256" key="1">
    <source>
        <dbReference type="ARBA" id="ARBA00004651"/>
    </source>
</evidence>
<feature type="domain" description="ABC transmembrane type-1" evidence="6">
    <location>
        <begin position="348"/>
        <end position="541"/>
    </location>
</feature>
<comment type="caution">
    <text evidence="7">The sequence shown here is derived from an EMBL/GenBank/DDBJ whole genome shotgun (WGS) entry which is preliminary data.</text>
</comment>
<sequence>MAAASVRSRRRPRLGDRAVSFILSGLVIAALAVFFLLPVLAILWRSFDVQGGAGLGNYATTLSDPRIWELIGNSLGMAGLSAIGAVTLSYFYAYALQRTNVVGKSILRMVVMAPLFAPSLIQAQGLIFLLGRNGIFNRFLGFEIDIYGFWGVAIANTLYTFPYAFLILSAALAVADARLYEGAIVMGAKPWKIFRTVTLPSTRYGIAAAIFVAFSLSITDFGNAIVIGGDFSVLATEIYNKVIGQAQFHLGAVIGVVLLVPAALSKLIVGYISKRQHSQVTDKSVALQVRPNRRRDLAYGAYATLIAILFLSIPLIVFFASLVKLWPYNMTLTLEHYAFDVQNGTEPLWNSIGVALATATLGVVAVFIASIVTMKFRTPLSGPISFLSTLPASIPGMVLGLGYVLAFNSLANPLNFLYGTFPLIVLLYIYYNHAQGFLITTTSLKQVSATFDEASTMLGAGAMRTLFKVTLPLLWPTLLGVGVFFFMRAMVSLSAVIFLITPQTQVAAVSVLQLADRGATNQAAAFSVCIMAIVLLMLLIVRGILWLVGARGVTLIR</sequence>
<comment type="subcellular location">
    <subcellularLocation>
        <location evidence="1 5">Cell membrane</location>
        <topology evidence="1 5">Multi-pass membrane protein</topology>
    </subcellularLocation>
</comment>
<feature type="transmembrane region" description="Helical" evidence="5">
    <location>
        <begin position="67"/>
        <end position="94"/>
    </location>
</feature>
<feature type="transmembrane region" description="Helical" evidence="5">
    <location>
        <begin position="106"/>
        <end position="129"/>
    </location>
</feature>
<organism evidence="7 8">
    <name type="scientific">Pelagivirga sediminicola</name>
    <dbReference type="NCBI Taxonomy" id="2170575"/>
    <lineage>
        <taxon>Bacteria</taxon>
        <taxon>Pseudomonadati</taxon>
        <taxon>Pseudomonadota</taxon>
        <taxon>Alphaproteobacteria</taxon>
        <taxon>Rhodobacterales</taxon>
        <taxon>Paracoccaceae</taxon>
        <taxon>Pelagivirga</taxon>
    </lineage>
</organism>
<proteinExistence type="inferred from homology"/>
<keyword evidence="8" id="KW-1185">Reference proteome</keyword>
<gene>
    <name evidence="7" type="ORF">DC366_04790</name>
</gene>
<protein>
    <submittedName>
        <fullName evidence="7">ABC transporter permease</fullName>
    </submittedName>
</protein>
<dbReference type="PANTHER" id="PTHR43496">
    <property type="entry name" value="PROTEIN LPLB"/>
    <property type="match status" value="1"/>
</dbReference>
<dbReference type="RefSeq" id="WP_108691059.1">
    <property type="nucleotide sequence ID" value="NZ_QCYH01000002.1"/>
</dbReference>
<dbReference type="Pfam" id="PF00528">
    <property type="entry name" value="BPD_transp_1"/>
    <property type="match status" value="2"/>
</dbReference>
<keyword evidence="3 5" id="KW-1133">Transmembrane helix</keyword>
<feature type="domain" description="ABC transmembrane type-1" evidence="6">
    <location>
        <begin position="71"/>
        <end position="269"/>
    </location>
</feature>
<dbReference type="CDD" id="cd06261">
    <property type="entry name" value="TM_PBP2"/>
    <property type="match status" value="2"/>
</dbReference>
<dbReference type="Proteomes" id="UP000244446">
    <property type="component" value="Unassembled WGS sequence"/>
</dbReference>
<dbReference type="AlphaFoldDB" id="A0A2T7G9J3"/>
<keyword evidence="5" id="KW-0813">Transport</keyword>
<feature type="transmembrane region" description="Helical" evidence="5">
    <location>
        <begin position="384"/>
        <end position="407"/>
    </location>
</feature>
<dbReference type="Gene3D" id="1.10.3720.10">
    <property type="entry name" value="MetI-like"/>
    <property type="match status" value="2"/>
</dbReference>
<evidence type="ECO:0000313" key="7">
    <source>
        <dbReference type="EMBL" id="PVA11085.1"/>
    </source>
</evidence>
<feature type="transmembrane region" description="Helical" evidence="5">
    <location>
        <begin position="149"/>
        <end position="174"/>
    </location>
</feature>
<feature type="transmembrane region" description="Helical" evidence="5">
    <location>
        <begin position="473"/>
        <end position="500"/>
    </location>
</feature>
<dbReference type="InterPro" id="IPR035906">
    <property type="entry name" value="MetI-like_sf"/>
</dbReference>
<accession>A0A2T7G9J3</accession>
<keyword evidence="2 5" id="KW-0812">Transmembrane</keyword>
<dbReference type="EMBL" id="QCYH01000002">
    <property type="protein sequence ID" value="PVA11085.1"/>
    <property type="molecule type" value="Genomic_DNA"/>
</dbReference>
<evidence type="ECO:0000256" key="5">
    <source>
        <dbReference type="RuleBase" id="RU363032"/>
    </source>
</evidence>
<dbReference type="SUPFAM" id="SSF161098">
    <property type="entry name" value="MetI-like"/>
    <property type="match status" value="2"/>
</dbReference>